<gene>
    <name evidence="2" type="ORF">BN1051_02167</name>
</gene>
<proteinExistence type="predicted"/>
<accession>A0A078MRA0</accession>
<feature type="compositionally biased region" description="Basic residues" evidence="1">
    <location>
        <begin position="47"/>
        <end position="56"/>
    </location>
</feature>
<reference evidence="2" key="1">
    <citation type="submission" date="2014-07" db="EMBL/GenBank/DDBJ databases">
        <authorList>
            <person name="Urmite Genomes Urmite Genomes"/>
        </authorList>
    </citation>
    <scope>NUCLEOTIDE SEQUENCE</scope>
    <source>
        <strain evidence="2">11W110_air</strain>
    </source>
</reference>
<protein>
    <submittedName>
        <fullName evidence="2">Uncharacterized protein</fullName>
    </submittedName>
</protein>
<sequence>MTDSRQQAPSSTGSPARQQPAGEAAPESKAPTTAQTLPDQGAGPAAPRRRRGHRRVSTGGAAASPGAAFNLKAAEDEPAAWGDKGEDRESWLKAQRPPHWG</sequence>
<evidence type="ECO:0000313" key="2">
    <source>
        <dbReference type="EMBL" id="CEA08809.1"/>
    </source>
</evidence>
<dbReference type="PATRIC" id="fig|1461584.3.peg.2142"/>
<dbReference type="EMBL" id="LN483071">
    <property type="protein sequence ID" value="CEA08809.1"/>
    <property type="molecule type" value="Genomic_DNA"/>
</dbReference>
<feature type="compositionally biased region" description="Low complexity" evidence="1">
    <location>
        <begin position="59"/>
        <end position="68"/>
    </location>
</feature>
<dbReference type="AlphaFoldDB" id="A0A078MRA0"/>
<feature type="region of interest" description="Disordered" evidence="1">
    <location>
        <begin position="1"/>
        <end position="101"/>
    </location>
</feature>
<evidence type="ECO:0000256" key="1">
    <source>
        <dbReference type="SAM" id="MobiDB-lite"/>
    </source>
</evidence>
<feature type="compositionally biased region" description="Polar residues" evidence="1">
    <location>
        <begin position="1"/>
        <end position="17"/>
    </location>
</feature>
<name>A0A078MRA0_9MICC</name>
<organism evidence="2">
    <name type="scientific">Arthrobacter saudimassiliensis</name>
    <dbReference type="NCBI Taxonomy" id="1461584"/>
    <lineage>
        <taxon>Bacteria</taxon>
        <taxon>Bacillati</taxon>
        <taxon>Actinomycetota</taxon>
        <taxon>Actinomycetes</taxon>
        <taxon>Micrococcales</taxon>
        <taxon>Micrococcaceae</taxon>
        <taxon>Arthrobacter</taxon>
    </lineage>
</organism>